<dbReference type="EMBL" id="CP095749">
    <property type="protein sequence ID" value="WEB45516.1"/>
    <property type="molecule type" value="Genomic_DNA"/>
</dbReference>
<dbReference type="InterPro" id="IPR050091">
    <property type="entry name" value="PKS_NRPS_Biosynth_Enz"/>
</dbReference>
<evidence type="ECO:0000313" key="5">
    <source>
        <dbReference type="Proteomes" id="UP001218629"/>
    </source>
</evidence>
<dbReference type="InterPro" id="IPR057326">
    <property type="entry name" value="KR_dom"/>
</dbReference>
<sequence length="477" mass="50628">MLAEDGHFLDVGMRDGREKHSVSLAAFRKGISFVSVDLAGLIVRRPERFSRLLAEVWALVAEGRLTPPPVTTYSFGDAQKAWRALSEGGRIGTAVLVDPDSAGAVAPEPMPGGRFRADGTYLISGGLGALGLSLAEFLAGRGAGALALVGRSAPDPEAAARIEVLRTGGVRVDTFQADIADEEALKRVRAQLPPLRGVVHAAGLLDDATIQKLRPEQLRRVLAPGAAGARNLDTVTAGDPLDFFVLFSSAAALFGNAGQAAYAAGNAFMDALAVSRRRRGLPGLSVQWGPFSDAGLAAQDANRGARLAERGMGGITTHEAWQALERFLAGEEQVVSYVPLNVRQWFEAYPDTAALRSWSTLREAAKDVPGADGSGRAFLAELRATAPERRAELLETTVRELAGRVLRLETGAIDRDTPFKALGLDSLMGLELRNRLEAAFDLKLSPTLLWTYGSTRALSGVLAEQLSAAPASDDDKD</sequence>
<dbReference type="PANTHER" id="PTHR43775:SF37">
    <property type="entry name" value="SI:DKEY-61P9.11"/>
    <property type="match status" value="1"/>
</dbReference>
<accession>A0ABY8AMY1</accession>
<dbReference type="Pfam" id="PF08659">
    <property type="entry name" value="KR"/>
    <property type="match status" value="1"/>
</dbReference>
<dbReference type="Gene3D" id="3.90.180.10">
    <property type="entry name" value="Medium-chain alcohol dehydrogenases, catalytic domain"/>
    <property type="match status" value="1"/>
</dbReference>
<evidence type="ECO:0000259" key="3">
    <source>
        <dbReference type="PROSITE" id="PS50075"/>
    </source>
</evidence>
<dbReference type="Pfam" id="PF13602">
    <property type="entry name" value="ADH_zinc_N_2"/>
    <property type="match status" value="1"/>
</dbReference>
<dbReference type="SMART" id="SM01294">
    <property type="entry name" value="PKS_PP_betabranch"/>
    <property type="match status" value="1"/>
</dbReference>
<name>A0ABY8AMY1_9ACTN</name>
<dbReference type="PROSITE" id="PS00012">
    <property type="entry name" value="PHOSPHOPANTETHEINE"/>
    <property type="match status" value="1"/>
</dbReference>
<dbReference type="Pfam" id="PF00550">
    <property type="entry name" value="PP-binding"/>
    <property type="match status" value="1"/>
</dbReference>
<dbReference type="InterPro" id="IPR036291">
    <property type="entry name" value="NAD(P)-bd_dom_sf"/>
</dbReference>
<keyword evidence="1" id="KW-0596">Phosphopantetheine</keyword>
<dbReference type="SUPFAM" id="SSF47336">
    <property type="entry name" value="ACP-like"/>
    <property type="match status" value="1"/>
</dbReference>
<reference evidence="4 5" key="1">
    <citation type="submission" date="2022-03" db="EMBL/GenBank/DDBJ databases">
        <title>Streptomyces yunnanensis P86,complete genome.</title>
        <authorList>
            <person name="Chen S."/>
            <person name="Zhang Q."/>
        </authorList>
    </citation>
    <scope>NUCLEOTIDE SEQUENCE [LARGE SCALE GENOMIC DNA]</scope>
    <source>
        <strain evidence="4 5">P86</strain>
    </source>
</reference>
<evidence type="ECO:0000313" key="4">
    <source>
        <dbReference type="EMBL" id="WEB45516.1"/>
    </source>
</evidence>
<dbReference type="InterPro" id="IPR013968">
    <property type="entry name" value="PKS_KR"/>
</dbReference>
<dbReference type="SUPFAM" id="SSF51735">
    <property type="entry name" value="NAD(P)-binding Rossmann-fold domains"/>
    <property type="match status" value="1"/>
</dbReference>
<keyword evidence="5" id="KW-1185">Reference proteome</keyword>
<evidence type="ECO:0000256" key="2">
    <source>
        <dbReference type="ARBA" id="ARBA00022553"/>
    </source>
</evidence>
<dbReference type="InterPro" id="IPR020806">
    <property type="entry name" value="PKS_PP-bd"/>
</dbReference>
<feature type="domain" description="Carrier" evidence="3">
    <location>
        <begin position="392"/>
        <end position="466"/>
    </location>
</feature>
<protein>
    <submittedName>
        <fullName evidence="4">SDR family NAD(P)-dependent oxidoreductase</fullName>
    </submittedName>
</protein>
<dbReference type="PANTHER" id="PTHR43775">
    <property type="entry name" value="FATTY ACID SYNTHASE"/>
    <property type="match status" value="1"/>
</dbReference>
<dbReference type="PROSITE" id="PS50075">
    <property type="entry name" value="CARRIER"/>
    <property type="match status" value="1"/>
</dbReference>
<dbReference type="InterPro" id="IPR009081">
    <property type="entry name" value="PP-bd_ACP"/>
</dbReference>
<dbReference type="InterPro" id="IPR006162">
    <property type="entry name" value="Ppantetheine_attach_site"/>
</dbReference>
<keyword evidence="2" id="KW-0597">Phosphoprotein</keyword>
<dbReference type="Proteomes" id="UP001218629">
    <property type="component" value="Chromosome"/>
</dbReference>
<dbReference type="Gene3D" id="1.10.1200.10">
    <property type="entry name" value="ACP-like"/>
    <property type="match status" value="1"/>
</dbReference>
<proteinExistence type="predicted"/>
<dbReference type="Gene3D" id="3.40.50.720">
    <property type="entry name" value="NAD(P)-binding Rossmann-like Domain"/>
    <property type="match status" value="2"/>
</dbReference>
<dbReference type="SMART" id="SM00822">
    <property type="entry name" value="PKS_KR"/>
    <property type="match status" value="1"/>
</dbReference>
<dbReference type="SMART" id="SM00823">
    <property type="entry name" value="PKS_PP"/>
    <property type="match status" value="1"/>
</dbReference>
<gene>
    <name evidence="4" type="ORF">MOV08_00380</name>
</gene>
<evidence type="ECO:0000256" key="1">
    <source>
        <dbReference type="ARBA" id="ARBA00022450"/>
    </source>
</evidence>
<dbReference type="InterPro" id="IPR036736">
    <property type="entry name" value="ACP-like_sf"/>
</dbReference>
<organism evidence="4 5">
    <name type="scientific">Streptomyces yunnanensis</name>
    <dbReference type="NCBI Taxonomy" id="156453"/>
    <lineage>
        <taxon>Bacteria</taxon>
        <taxon>Bacillati</taxon>
        <taxon>Actinomycetota</taxon>
        <taxon>Actinomycetes</taxon>
        <taxon>Kitasatosporales</taxon>
        <taxon>Streptomycetaceae</taxon>
        <taxon>Streptomyces</taxon>
    </lineage>
</organism>